<name>A0ACC2NH63_9HYME</name>
<gene>
    <name evidence="1" type="ORF">QAD02_000938</name>
</gene>
<protein>
    <submittedName>
        <fullName evidence="1">Uncharacterized protein</fullName>
    </submittedName>
</protein>
<organism evidence="1 2">
    <name type="scientific">Eretmocerus hayati</name>
    <dbReference type="NCBI Taxonomy" id="131215"/>
    <lineage>
        <taxon>Eukaryota</taxon>
        <taxon>Metazoa</taxon>
        <taxon>Ecdysozoa</taxon>
        <taxon>Arthropoda</taxon>
        <taxon>Hexapoda</taxon>
        <taxon>Insecta</taxon>
        <taxon>Pterygota</taxon>
        <taxon>Neoptera</taxon>
        <taxon>Endopterygota</taxon>
        <taxon>Hymenoptera</taxon>
        <taxon>Apocrita</taxon>
        <taxon>Proctotrupomorpha</taxon>
        <taxon>Chalcidoidea</taxon>
        <taxon>Aphelinidae</taxon>
        <taxon>Aphelininae</taxon>
        <taxon>Eretmocerus</taxon>
    </lineage>
</organism>
<proteinExistence type="predicted"/>
<evidence type="ECO:0000313" key="2">
    <source>
        <dbReference type="Proteomes" id="UP001239111"/>
    </source>
</evidence>
<comment type="caution">
    <text evidence="1">The sequence shown here is derived from an EMBL/GenBank/DDBJ whole genome shotgun (WGS) entry which is preliminary data.</text>
</comment>
<accession>A0ACC2NH63</accession>
<reference evidence="1" key="1">
    <citation type="submission" date="2023-04" db="EMBL/GenBank/DDBJ databases">
        <title>A chromosome-level genome assembly of the parasitoid wasp Eretmocerus hayati.</title>
        <authorList>
            <person name="Zhong Y."/>
            <person name="Liu S."/>
            <person name="Liu Y."/>
        </authorList>
    </citation>
    <scope>NUCLEOTIDE SEQUENCE</scope>
    <source>
        <strain evidence="1">ZJU_SS_LIU_2023</strain>
    </source>
</reference>
<dbReference type="Proteomes" id="UP001239111">
    <property type="component" value="Chromosome 3"/>
</dbReference>
<evidence type="ECO:0000313" key="1">
    <source>
        <dbReference type="EMBL" id="KAJ8669679.1"/>
    </source>
</evidence>
<keyword evidence="2" id="KW-1185">Reference proteome</keyword>
<sequence length="128" mass="14468">MKDKEGCKNLVCKCSCIAGSPTCKHIIGSLTDLKWKKKRLKMQLVLMLSSSRVKAMYSYVPMKKHCHDKQKDCSKVRQMITIGIKEFAFNLMVIDHPDSLLSVSLNGIQKRADVVLPLEDPVDKFLTA</sequence>
<dbReference type="EMBL" id="CM056743">
    <property type="protein sequence ID" value="KAJ8669679.1"/>
    <property type="molecule type" value="Genomic_DNA"/>
</dbReference>